<dbReference type="CDD" id="cd22852">
    <property type="entry name" value="SMN_C"/>
    <property type="match status" value="1"/>
</dbReference>
<feature type="compositionally biased region" description="Polar residues" evidence="1">
    <location>
        <begin position="26"/>
        <end position="38"/>
    </location>
</feature>
<accession>A0A8H8CR58</accession>
<proteinExistence type="predicted"/>
<feature type="compositionally biased region" description="Acidic residues" evidence="1">
    <location>
        <begin position="98"/>
        <end position="115"/>
    </location>
</feature>
<evidence type="ECO:0000256" key="1">
    <source>
        <dbReference type="SAM" id="MobiDB-lite"/>
    </source>
</evidence>
<feature type="region of interest" description="Disordered" evidence="1">
    <location>
        <begin position="1"/>
        <end position="119"/>
    </location>
</feature>
<feature type="compositionally biased region" description="Polar residues" evidence="1">
    <location>
        <begin position="58"/>
        <end position="86"/>
    </location>
</feature>
<feature type="region of interest" description="Disordered" evidence="1">
    <location>
        <begin position="276"/>
        <end position="330"/>
    </location>
</feature>
<organism evidence="3">
    <name type="scientific">Psilocybe cubensis</name>
    <name type="common">Psychedelic mushroom</name>
    <name type="synonym">Stropharia cubensis</name>
    <dbReference type="NCBI Taxonomy" id="181762"/>
    <lineage>
        <taxon>Eukaryota</taxon>
        <taxon>Fungi</taxon>
        <taxon>Dikarya</taxon>
        <taxon>Basidiomycota</taxon>
        <taxon>Agaricomycotina</taxon>
        <taxon>Agaricomycetes</taxon>
        <taxon>Agaricomycetidae</taxon>
        <taxon>Agaricales</taxon>
        <taxon>Agaricineae</taxon>
        <taxon>Strophariaceae</taxon>
        <taxon>Psilocybe</taxon>
    </lineage>
</organism>
<reference evidence="3" key="1">
    <citation type="submission" date="2021-02" db="EMBL/GenBank/DDBJ databases">
        <title>Psilocybe cubensis genome.</title>
        <authorList>
            <person name="Mckernan K.J."/>
            <person name="Crawford S."/>
            <person name="Trippe A."/>
            <person name="Kane L.T."/>
            <person name="Mclaughlin S."/>
        </authorList>
    </citation>
    <scope>NUCLEOTIDE SEQUENCE [LARGE SCALE GENOMIC DNA]</scope>
    <source>
        <strain evidence="3">MGC-MH-2018</strain>
    </source>
</reference>
<dbReference type="AlphaFoldDB" id="A0A8H8CR58"/>
<feature type="domain" description="Survival Motor Neuron Gemin2-binding" evidence="2">
    <location>
        <begin position="121"/>
        <end position="141"/>
    </location>
</feature>
<feature type="compositionally biased region" description="Low complexity" evidence="1">
    <location>
        <begin position="280"/>
        <end position="290"/>
    </location>
</feature>
<dbReference type="CDD" id="cd22851">
    <property type="entry name" value="SMN_N"/>
    <property type="match status" value="1"/>
</dbReference>
<evidence type="ECO:0000313" key="3">
    <source>
        <dbReference type="EMBL" id="KAG5174650.1"/>
    </source>
</evidence>
<dbReference type="EMBL" id="JAFIQS010000001">
    <property type="protein sequence ID" value="KAG5174650.1"/>
    <property type="molecule type" value="Genomic_DNA"/>
</dbReference>
<dbReference type="InterPro" id="IPR049481">
    <property type="entry name" value="SMN_G2-BD"/>
</dbReference>
<feature type="compositionally biased region" description="Acidic residues" evidence="1">
    <location>
        <begin position="300"/>
        <end position="324"/>
    </location>
</feature>
<comment type="caution">
    <text evidence="3">The sequence shown here is derived from an EMBL/GenBank/DDBJ whole genome shotgun (WGS) entry which is preliminary data.</text>
</comment>
<protein>
    <recommendedName>
        <fullName evidence="2">Survival Motor Neuron Gemin2-binding domain-containing protein</fullName>
    </recommendedName>
</protein>
<dbReference type="Pfam" id="PF20636">
    <property type="entry name" value="SMN_G2-BD"/>
    <property type="match status" value="1"/>
</dbReference>
<sequence length="330" mass="36417">MSTRPIISYDDITLPYDQPETPLVNHPSSSSHAGTQPPSKKRKKNNHNNQKAKRRQDANASRNNGPGSQTPASQKFMNTTTNSVKTQPPPAAIHEEGGMEGEEGEYECGYEEEESRELTHEEIWDDSALVDAWDAAMEEYEAYHGTEQDWKKEPVKKSPLWYNIPFDPSKKPAAKALLNAAVGTTTATPPTAPSDGAETDSKPIDFDTFVPTHDPSLDIPSVPTPTAGELPTMPSEASYIPDSVAGSIVSQDEAFQRALTAMYWGGYWTAMYHSQRQLAQSQKSSTTSQKVAIPMHKEDNDEDEDEDGDQEDVDDGSAEIEVDEFIPTQR</sequence>
<feature type="compositionally biased region" description="Basic residues" evidence="1">
    <location>
        <begin position="39"/>
        <end position="54"/>
    </location>
</feature>
<feature type="region of interest" description="Disordered" evidence="1">
    <location>
        <begin position="184"/>
        <end position="238"/>
    </location>
</feature>
<dbReference type="InterPro" id="IPR047313">
    <property type="entry name" value="SMN_C"/>
</dbReference>
<gene>
    <name evidence="3" type="ORF">JR316_001312</name>
</gene>
<name>A0A8H8CR58_PSICU</name>
<dbReference type="OrthoDB" id="197400at2759"/>
<evidence type="ECO:0000259" key="2">
    <source>
        <dbReference type="Pfam" id="PF20636"/>
    </source>
</evidence>